<evidence type="ECO:0000313" key="2">
    <source>
        <dbReference type="Proteomes" id="UP001163321"/>
    </source>
</evidence>
<comment type="caution">
    <text evidence="1">The sequence shown here is derived from an EMBL/GenBank/DDBJ whole genome shotgun (WGS) entry which is preliminary data.</text>
</comment>
<reference evidence="1 2" key="1">
    <citation type="journal article" date="2022" name="bioRxiv">
        <title>The genome of the oomycete Peronosclerospora sorghi, a cosmopolitan pathogen of maize and sorghum, is inflated with dispersed pseudogenes.</title>
        <authorList>
            <person name="Fletcher K."/>
            <person name="Martin F."/>
            <person name="Isakeit T."/>
            <person name="Cavanaugh K."/>
            <person name="Magill C."/>
            <person name="Michelmore R."/>
        </authorList>
    </citation>
    <scope>NUCLEOTIDE SEQUENCE [LARGE SCALE GENOMIC DNA]</scope>
    <source>
        <strain evidence="1">P6</strain>
    </source>
</reference>
<dbReference type="Proteomes" id="UP001163321">
    <property type="component" value="Chromosome 4"/>
</dbReference>
<dbReference type="EMBL" id="CM047583">
    <property type="protein sequence ID" value="KAI9912672.1"/>
    <property type="molecule type" value="Genomic_DNA"/>
</dbReference>
<evidence type="ECO:0000313" key="1">
    <source>
        <dbReference type="EMBL" id="KAI9912672.1"/>
    </source>
</evidence>
<protein>
    <submittedName>
        <fullName evidence="1">Uncharacterized protein</fullName>
    </submittedName>
</protein>
<proteinExistence type="predicted"/>
<accession>A0ACC0W2J0</accession>
<organism evidence="1 2">
    <name type="scientific">Peronosclerospora sorghi</name>
    <dbReference type="NCBI Taxonomy" id="230839"/>
    <lineage>
        <taxon>Eukaryota</taxon>
        <taxon>Sar</taxon>
        <taxon>Stramenopiles</taxon>
        <taxon>Oomycota</taxon>
        <taxon>Peronosporomycetes</taxon>
        <taxon>Peronosporales</taxon>
        <taxon>Peronosporaceae</taxon>
        <taxon>Peronosclerospora</taxon>
    </lineage>
</organism>
<sequence>MKSFELDDQDVAKLENELVCLHDAIEVIRVENHFQRVFFWAYYHEFSNEEVPSTSGARYASPEIRHIPSPLSLPPHLCNLYVLRDSIARFRRSWSKQWCVLDLQSFTVRLYKRSYWRSFRGDLNLNLATKIKMMGQRGFRIEFGSGNMLLMRSKHEREATRWVQLLRFAMQWAQGNAIMVDSGDLWRDRNKLFVSGLPLYVDDNALYEKFKSFGEMHQSKVVYDKIVWPSLLPAGVSVHSAKFNVTGNEKFTARMADKNLGNTKVTLSFELDSNGIAQIAKAEETLEEEVDVKVIVKKEKLVKKAKGNSDDGIEDDSTEAGEKDQSEIEEKPEVRLEKQTKTHREKLMVVRAYETHKSEQEMSVLPMSETLKKASMRMLKEMERADNKRRADLEAKNSLETFNYKAHDTLSSQESEIMLVTIPEQVESLQSNLDETESWLYDMATK</sequence>
<name>A0ACC0W2J0_9STRA</name>
<keyword evidence="2" id="KW-1185">Reference proteome</keyword>
<gene>
    <name evidence="1" type="ORF">PsorP6_005351</name>
</gene>